<organism evidence="1 2">
    <name type="scientific">Aegilops tauschii subsp. strangulata</name>
    <name type="common">Goatgrass</name>
    <dbReference type="NCBI Taxonomy" id="200361"/>
    <lineage>
        <taxon>Eukaryota</taxon>
        <taxon>Viridiplantae</taxon>
        <taxon>Streptophyta</taxon>
        <taxon>Embryophyta</taxon>
        <taxon>Tracheophyta</taxon>
        <taxon>Spermatophyta</taxon>
        <taxon>Magnoliopsida</taxon>
        <taxon>Liliopsida</taxon>
        <taxon>Poales</taxon>
        <taxon>Poaceae</taxon>
        <taxon>BOP clade</taxon>
        <taxon>Pooideae</taxon>
        <taxon>Triticodae</taxon>
        <taxon>Triticeae</taxon>
        <taxon>Triticinae</taxon>
        <taxon>Aegilops</taxon>
    </lineage>
</organism>
<name>A0A453G4A9_AEGTS</name>
<reference evidence="1" key="5">
    <citation type="journal article" date="2021" name="G3 (Bethesda)">
        <title>Aegilops tauschii genome assembly Aet v5.0 features greater sequence contiguity and improved annotation.</title>
        <authorList>
            <person name="Wang L."/>
            <person name="Zhu T."/>
            <person name="Rodriguez J.C."/>
            <person name="Deal K.R."/>
            <person name="Dubcovsky J."/>
            <person name="McGuire P.E."/>
            <person name="Lux T."/>
            <person name="Spannagl M."/>
            <person name="Mayer K.F.X."/>
            <person name="Baldrich P."/>
            <person name="Meyers B.C."/>
            <person name="Huo N."/>
            <person name="Gu Y.Q."/>
            <person name="Zhou H."/>
            <person name="Devos K.M."/>
            <person name="Bennetzen J.L."/>
            <person name="Unver T."/>
            <person name="Budak H."/>
            <person name="Gulick P.J."/>
            <person name="Galiba G."/>
            <person name="Kalapos B."/>
            <person name="Nelson D.R."/>
            <person name="Li P."/>
            <person name="You F.M."/>
            <person name="Luo M.C."/>
            <person name="Dvorak J."/>
        </authorList>
    </citation>
    <scope>NUCLEOTIDE SEQUENCE [LARGE SCALE GENOMIC DNA]</scope>
    <source>
        <strain evidence="1">cv. AL8/78</strain>
    </source>
</reference>
<evidence type="ECO:0000313" key="2">
    <source>
        <dbReference type="Proteomes" id="UP000015105"/>
    </source>
</evidence>
<reference evidence="2" key="1">
    <citation type="journal article" date="2014" name="Science">
        <title>Ancient hybridizations among the ancestral genomes of bread wheat.</title>
        <authorList>
            <consortium name="International Wheat Genome Sequencing Consortium,"/>
            <person name="Marcussen T."/>
            <person name="Sandve S.R."/>
            <person name="Heier L."/>
            <person name="Spannagl M."/>
            <person name="Pfeifer M."/>
            <person name="Jakobsen K.S."/>
            <person name="Wulff B.B."/>
            <person name="Steuernagel B."/>
            <person name="Mayer K.F."/>
            <person name="Olsen O.A."/>
        </authorList>
    </citation>
    <scope>NUCLEOTIDE SEQUENCE [LARGE SCALE GENOMIC DNA]</scope>
    <source>
        <strain evidence="2">cv. AL8/78</strain>
    </source>
</reference>
<dbReference type="Proteomes" id="UP000015105">
    <property type="component" value="Chromosome 3D"/>
</dbReference>
<sequence length="142" mass="15226">FRARSGSPPPPRGIRVNSAVVLQGLCPKPSAPERLALSEIQFLGRHCCGARVRSQKQEEVSVHARHLPPSFLARANAGCSRGVASSLEQLPAPPAVARYSELAFSEVHVLFCASGQLCIYCGCGLGDLLLTVDRPISHALEW</sequence>
<dbReference type="Gramene" id="AET3Gv20878400.11">
    <property type="protein sequence ID" value="AET3Gv20878400.11"/>
    <property type="gene ID" value="AET3Gv20878400"/>
</dbReference>
<reference evidence="1" key="3">
    <citation type="journal article" date="2017" name="Nature">
        <title>Genome sequence of the progenitor of the wheat D genome Aegilops tauschii.</title>
        <authorList>
            <person name="Luo M.C."/>
            <person name="Gu Y.Q."/>
            <person name="Puiu D."/>
            <person name="Wang H."/>
            <person name="Twardziok S.O."/>
            <person name="Deal K.R."/>
            <person name="Huo N."/>
            <person name="Zhu T."/>
            <person name="Wang L."/>
            <person name="Wang Y."/>
            <person name="McGuire P.E."/>
            <person name="Liu S."/>
            <person name="Long H."/>
            <person name="Ramasamy R.K."/>
            <person name="Rodriguez J.C."/>
            <person name="Van S.L."/>
            <person name="Yuan L."/>
            <person name="Wang Z."/>
            <person name="Xia Z."/>
            <person name="Xiao L."/>
            <person name="Anderson O.D."/>
            <person name="Ouyang S."/>
            <person name="Liang Y."/>
            <person name="Zimin A.V."/>
            <person name="Pertea G."/>
            <person name="Qi P."/>
            <person name="Bennetzen J.L."/>
            <person name="Dai X."/>
            <person name="Dawson M.W."/>
            <person name="Muller H.G."/>
            <person name="Kugler K."/>
            <person name="Rivarola-Duarte L."/>
            <person name="Spannagl M."/>
            <person name="Mayer K.F.X."/>
            <person name="Lu F.H."/>
            <person name="Bevan M.W."/>
            <person name="Leroy P."/>
            <person name="Li P."/>
            <person name="You F.M."/>
            <person name="Sun Q."/>
            <person name="Liu Z."/>
            <person name="Lyons E."/>
            <person name="Wicker T."/>
            <person name="Salzberg S.L."/>
            <person name="Devos K.M."/>
            <person name="Dvorak J."/>
        </authorList>
    </citation>
    <scope>NUCLEOTIDE SEQUENCE [LARGE SCALE GENOMIC DNA]</scope>
    <source>
        <strain evidence="1">cv. AL8/78</strain>
    </source>
</reference>
<dbReference type="AlphaFoldDB" id="A0A453G4A9"/>
<accession>A0A453G4A9</accession>
<evidence type="ECO:0000313" key="1">
    <source>
        <dbReference type="EnsemblPlants" id="AET3Gv20878400.11"/>
    </source>
</evidence>
<reference evidence="2" key="2">
    <citation type="journal article" date="2017" name="Nat. Plants">
        <title>The Aegilops tauschii genome reveals multiple impacts of transposons.</title>
        <authorList>
            <person name="Zhao G."/>
            <person name="Zou C."/>
            <person name="Li K."/>
            <person name="Wang K."/>
            <person name="Li T."/>
            <person name="Gao L."/>
            <person name="Zhang X."/>
            <person name="Wang H."/>
            <person name="Yang Z."/>
            <person name="Liu X."/>
            <person name="Jiang W."/>
            <person name="Mao L."/>
            <person name="Kong X."/>
            <person name="Jiao Y."/>
            <person name="Jia J."/>
        </authorList>
    </citation>
    <scope>NUCLEOTIDE SEQUENCE [LARGE SCALE GENOMIC DNA]</scope>
    <source>
        <strain evidence="2">cv. AL8/78</strain>
    </source>
</reference>
<dbReference type="EnsemblPlants" id="AET3Gv20878400.11">
    <property type="protein sequence ID" value="AET3Gv20878400.11"/>
    <property type="gene ID" value="AET3Gv20878400"/>
</dbReference>
<protein>
    <submittedName>
        <fullName evidence="1">Uncharacterized protein</fullName>
    </submittedName>
</protein>
<keyword evidence="2" id="KW-1185">Reference proteome</keyword>
<reference evidence="1" key="4">
    <citation type="submission" date="2019-03" db="UniProtKB">
        <authorList>
            <consortium name="EnsemblPlants"/>
        </authorList>
    </citation>
    <scope>IDENTIFICATION</scope>
</reference>
<proteinExistence type="predicted"/>